<dbReference type="InterPro" id="IPR027417">
    <property type="entry name" value="P-loop_NTPase"/>
</dbReference>
<keyword evidence="1" id="KW-0853">WD repeat</keyword>
<organism evidence="5 7">
    <name type="scientific">Dracunculus medinensis</name>
    <name type="common">Guinea worm</name>
    <dbReference type="NCBI Taxonomy" id="318479"/>
    <lineage>
        <taxon>Eukaryota</taxon>
        <taxon>Metazoa</taxon>
        <taxon>Ecdysozoa</taxon>
        <taxon>Nematoda</taxon>
        <taxon>Chromadorea</taxon>
        <taxon>Rhabditida</taxon>
        <taxon>Spirurina</taxon>
        <taxon>Dracunculoidea</taxon>
        <taxon>Dracunculidae</taxon>
        <taxon>Dracunculus</taxon>
    </lineage>
</organism>
<name>A0A158Q307_DRAME</name>
<dbReference type="Pfam" id="PF25469">
    <property type="entry name" value="WHD_NWD1"/>
    <property type="match status" value="1"/>
</dbReference>
<reference evidence="7" key="1">
    <citation type="submission" date="2016-04" db="UniProtKB">
        <authorList>
            <consortium name="WormBaseParasite"/>
        </authorList>
    </citation>
    <scope>IDENTIFICATION</scope>
</reference>
<evidence type="ECO:0000256" key="1">
    <source>
        <dbReference type="ARBA" id="ARBA00022574"/>
    </source>
</evidence>
<keyword evidence="6" id="KW-1185">Reference proteome</keyword>
<dbReference type="AlphaFoldDB" id="A0A158Q307"/>
<accession>A0A158Q307</accession>
<dbReference type="EMBL" id="UYYG01001153">
    <property type="protein sequence ID" value="VDN55781.1"/>
    <property type="molecule type" value="Genomic_DNA"/>
</dbReference>
<dbReference type="OrthoDB" id="5831558at2759"/>
<sequence>MYTDKMEAQAAHMRIVSSASSLADSSQRLLYARIITVLPCLREFGWERRALLREVIPDIQQFAFHMGVDIEFINPVTINDESELCSDIINILQRPYSYVLCFLGNKYGHEMLPKIIAATEYDAIRNAGLETGCDIKILDNYYMPHSTWKGNEYRLRCSQKCLDNLKDVIKIIKEGMKQYTTNKIIGIGDDEENSDWIETDEEANKKMESLKEVVTSSESKRINFNVQPDSTFIDTWIGSRSHDKYIENFIQKLIDYLRSLVILIASGVKENPQTEIDIHIKFAQSRLPQKWFQRIKVDEQIERWIDESMKSAYIHLYSGNACGKTAILCRLLSLLNDKECYVIIRFVGLTQSSNYAHELWHSICMNLCILCGRSTTKLQNSFHLSSTLSIFKAILENLDRPLFLFLDDVHLIKFGRSLSIVDAPFKNLLPNLILIATSNTNMSIPFMPPPSFFQIPEFCDLEMLNFLKHYCNETRKLNTGQLDRINYQLGKDRNLVTGLFFADQMLETGRFSNNLDHFLAEAENQIGVQFVQEFARLLSVSPSGLTTLELADLFRCNDKLGTECADSLSEQPFLIYSIIDHFGRLIIEFVDDNRLVYKWSHNFIANVIRNRYFTKATQLKRAHSLLADLFADIITESELSSRSNETTVNIFPRSLKRHNGTMNIRRINNSWYHLLHTGNLDSLKEFALCYFDYVDACSRSCGLFRLLSIYEECSMQILHRDIQVLFEQVILPSLKTVVRDTDQLAAELIGRLRYTREMIMVIMSH</sequence>
<evidence type="ECO:0000259" key="3">
    <source>
        <dbReference type="Pfam" id="PF25469"/>
    </source>
</evidence>
<dbReference type="PANTHER" id="PTHR19871">
    <property type="entry name" value="BETA TRANSDUCIN-RELATED PROTEIN"/>
    <property type="match status" value="1"/>
</dbReference>
<evidence type="ECO:0000313" key="6">
    <source>
        <dbReference type="Proteomes" id="UP000274756"/>
    </source>
</evidence>
<dbReference type="WBParaSite" id="DME_0000139401-mRNA-1">
    <property type="protein sequence ID" value="DME_0000139401-mRNA-1"/>
    <property type="gene ID" value="DME_0000139401"/>
</dbReference>
<feature type="domain" description="NWD1/2-like winged helix-turn-helix" evidence="3">
    <location>
        <begin position="505"/>
        <end position="620"/>
    </location>
</feature>
<dbReference type="InterPro" id="IPR052752">
    <property type="entry name" value="NACHT-WD_repeat"/>
</dbReference>
<evidence type="ECO:0000313" key="5">
    <source>
        <dbReference type="Proteomes" id="UP000038040"/>
    </source>
</evidence>
<dbReference type="InterPro" id="IPR057588">
    <property type="entry name" value="NWD1/2-like_WH"/>
</dbReference>
<protein>
    <submittedName>
        <fullName evidence="7">WD_REPEATS_REGION domain-containing protein</fullName>
    </submittedName>
</protein>
<proteinExistence type="predicted"/>
<evidence type="ECO:0000256" key="2">
    <source>
        <dbReference type="ARBA" id="ARBA00022737"/>
    </source>
</evidence>
<dbReference type="Proteomes" id="UP000274756">
    <property type="component" value="Unassembled WGS sequence"/>
</dbReference>
<dbReference type="SUPFAM" id="SSF52540">
    <property type="entry name" value="P-loop containing nucleoside triphosphate hydrolases"/>
    <property type="match status" value="1"/>
</dbReference>
<evidence type="ECO:0000313" key="4">
    <source>
        <dbReference type="EMBL" id="VDN55781.1"/>
    </source>
</evidence>
<evidence type="ECO:0000313" key="7">
    <source>
        <dbReference type="WBParaSite" id="DME_0000139401-mRNA-1"/>
    </source>
</evidence>
<gene>
    <name evidence="4" type="ORF">DME_LOCUS5754</name>
</gene>
<dbReference type="PANTHER" id="PTHR19871:SF38">
    <property type="entry name" value="PROTEIN QUI-1"/>
    <property type="match status" value="1"/>
</dbReference>
<dbReference type="STRING" id="318479.A0A158Q307"/>
<dbReference type="Gene3D" id="3.40.50.300">
    <property type="entry name" value="P-loop containing nucleotide triphosphate hydrolases"/>
    <property type="match status" value="1"/>
</dbReference>
<dbReference type="Proteomes" id="UP000038040">
    <property type="component" value="Unplaced"/>
</dbReference>
<keyword evidence="2" id="KW-0677">Repeat</keyword>
<reference evidence="4 6" key="2">
    <citation type="submission" date="2018-11" db="EMBL/GenBank/DDBJ databases">
        <authorList>
            <consortium name="Pathogen Informatics"/>
        </authorList>
    </citation>
    <scope>NUCLEOTIDE SEQUENCE [LARGE SCALE GENOMIC DNA]</scope>
</reference>